<dbReference type="SUPFAM" id="SSF52833">
    <property type="entry name" value="Thioredoxin-like"/>
    <property type="match status" value="1"/>
</dbReference>
<sequence>MNSSARPAVAARTIQIWSDLLCPFAHVAVHRLWETRAKLGLEVRFDHHVFPLELFNGPHPRRGTDTEAVGLGQIAPEAGFRVWAGADDLYPHTVLLAAEAVLAAKAQSLRASELLDRALRVGFWLESRSISTRGVILEIAAGLELDLARLTDDLDNGTYRRALMDDFAISQGDEVNGSPHLFLPDGSSEHNPGIVVHWEGPWAAGYPIVDSDRPEIYEQLLRRAADQ</sequence>
<dbReference type="InterPro" id="IPR001853">
    <property type="entry name" value="DSBA-like_thioredoxin_dom"/>
</dbReference>
<reference evidence="3" key="1">
    <citation type="submission" date="2019-09" db="EMBL/GenBank/DDBJ databases">
        <title>Antimicrobial potential of Antarctic Bacteria.</title>
        <authorList>
            <person name="Benaud N."/>
            <person name="Edwards R.J."/>
            <person name="Ferrari B.C."/>
        </authorList>
    </citation>
    <scope>NUCLEOTIDE SEQUENCE [LARGE SCALE GENOMIC DNA]</scope>
    <source>
        <strain evidence="3">SPB151</strain>
    </source>
</reference>
<dbReference type="GO" id="GO:0016491">
    <property type="term" value="F:oxidoreductase activity"/>
    <property type="evidence" value="ECO:0007669"/>
    <property type="project" value="InterPro"/>
</dbReference>
<name>A0A7G6X4X1_9ACTN</name>
<organism evidence="2 3">
    <name type="scientific">Kribbella qitaiheensis</name>
    <dbReference type="NCBI Taxonomy" id="1544730"/>
    <lineage>
        <taxon>Bacteria</taxon>
        <taxon>Bacillati</taxon>
        <taxon>Actinomycetota</taxon>
        <taxon>Actinomycetes</taxon>
        <taxon>Propionibacteriales</taxon>
        <taxon>Kribbellaceae</taxon>
        <taxon>Kribbella</taxon>
    </lineage>
</organism>
<accession>A0A7G6X4X1</accession>
<keyword evidence="3" id="KW-1185">Reference proteome</keyword>
<dbReference type="Gene3D" id="3.40.30.10">
    <property type="entry name" value="Glutaredoxin"/>
    <property type="match status" value="1"/>
</dbReference>
<dbReference type="Proteomes" id="UP000515563">
    <property type="component" value="Chromosome"/>
</dbReference>
<proteinExistence type="predicted"/>
<reference evidence="2 3" key="2">
    <citation type="journal article" date="2020" name="Microbiol. Resour. Announc.">
        <title>Antarctic desert soil bacteria exhibit high novel natural product potential, evaluated through long-read genome sequencing and comparative genomics.</title>
        <authorList>
            <person name="Benaud N."/>
            <person name="Edwards R.J."/>
            <person name="Amos T.G."/>
            <person name="D'Agostino P.M."/>
            <person name="Gutierrez-Chavez C."/>
            <person name="Montgomery K."/>
            <person name="Nicetic I."/>
            <person name="Ferrari B.C."/>
        </authorList>
    </citation>
    <scope>NUCLEOTIDE SEQUENCE [LARGE SCALE GENOMIC DNA]</scope>
    <source>
        <strain evidence="2 3">SPB151</strain>
    </source>
</reference>
<dbReference type="KEGG" id="kqi:F1D05_29445"/>
<dbReference type="AlphaFoldDB" id="A0A7G6X4X1"/>
<protein>
    <recommendedName>
        <fullName evidence="1">DSBA-like thioredoxin domain-containing protein</fullName>
    </recommendedName>
</protein>
<dbReference type="InterPro" id="IPR036249">
    <property type="entry name" value="Thioredoxin-like_sf"/>
</dbReference>
<dbReference type="EMBL" id="CP043661">
    <property type="protein sequence ID" value="QNE21286.1"/>
    <property type="molecule type" value="Genomic_DNA"/>
</dbReference>
<evidence type="ECO:0000259" key="1">
    <source>
        <dbReference type="Pfam" id="PF01323"/>
    </source>
</evidence>
<evidence type="ECO:0000313" key="2">
    <source>
        <dbReference type="EMBL" id="QNE21286.1"/>
    </source>
</evidence>
<dbReference type="Pfam" id="PF01323">
    <property type="entry name" value="DSBA"/>
    <property type="match status" value="1"/>
</dbReference>
<feature type="domain" description="DSBA-like thioredoxin" evidence="1">
    <location>
        <begin position="13"/>
        <end position="186"/>
    </location>
</feature>
<gene>
    <name evidence="2" type="ORF">F1D05_29445</name>
</gene>
<evidence type="ECO:0000313" key="3">
    <source>
        <dbReference type="Proteomes" id="UP000515563"/>
    </source>
</evidence>
<dbReference type="RefSeq" id="WP_185443687.1">
    <property type="nucleotide sequence ID" value="NZ_CP043661.1"/>
</dbReference>